<keyword evidence="6 9" id="KW-0378">Hydrolase</keyword>
<keyword evidence="11" id="KW-1185">Reference proteome</keyword>
<dbReference type="STRING" id="927664.SAMN05421780_108168"/>
<dbReference type="NCBIfam" id="TIGR01573">
    <property type="entry name" value="cas2"/>
    <property type="match status" value="1"/>
</dbReference>
<dbReference type="GO" id="GO:0046872">
    <property type="term" value="F:metal ion binding"/>
    <property type="evidence" value="ECO:0007669"/>
    <property type="project" value="UniProtKB-UniRule"/>
</dbReference>
<name>A0A1I1LE20_9BACT</name>
<evidence type="ECO:0000256" key="5">
    <source>
        <dbReference type="ARBA" id="ARBA00022759"/>
    </source>
</evidence>
<keyword evidence="3 9" id="KW-0540">Nuclease</keyword>
<sequence length="114" mass="13805">MFYSAERFNAYRIMWVIVMFDLPTETPENRRRYADFRKRLQKDGFMMFQYSIYARHCASREKADVHIGRVKKWLPVEGQICIMCITDKQFGELELYDGCLKRKNPHNPQQLELF</sequence>
<gene>
    <name evidence="9" type="primary">cas2</name>
    <name evidence="10" type="ORF">SAMN05421780_108168</name>
</gene>
<dbReference type="RefSeq" id="WP_091514188.1">
    <property type="nucleotide sequence ID" value="NZ_FOLE01000008.1"/>
</dbReference>
<evidence type="ECO:0000256" key="8">
    <source>
        <dbReference type="ARBA" id="ARBA00023118"/>
    </source>
</evidence>
<keyword evidence="4 9" id="KW-0479">Metal-binding</keyword>
<evidence type="ECO:0000256" key="7">
    <source>
        <dbReference type="ARBA" id="ARBA00022842"/>
    </source>
</evidence>
<keyword evidence="7 9" id="KW-0460">Magnesium</keyword>
<dbReference type="SUPFAM" id="SSF143430">
    <property type="entry name" value="TTP0101/SSO1404-like"/>
    <property type="match status" value="1"/>
</dbReference>
<dbReference type="InterPro" id="IPR019199">
    <property type="entry name" value="Virulence_VapD/CRISPR_Cas2"/>
</dbReference>
<keyword evidence="8 9" id="KW-0051">Antiviral defense</keyword>
<evidence type="ECO:0000313" key="10">
    <source>
        <dbReference type="EMBL" id="SFC70762.1"/>
    </source>
</evidence>
<dbReference type="Pfam" id="PF09827">
    <property type="entry name" value="CRISPR_Cas2"/>
    <property type="match status" value="1"/>
</dbReference>
<reference evidence="10 11" key="1">
    <citation type="submission" date="2016-10" db="EMBL/GenBank/DDBJ databases">
        <authorList>
            <person name="de Groot N.N."/>
        </authorList>
    </citation>
    <scope>NUCLEOTIDE SEQUENCE [LARGE SCALE GENOMIC DNA]</scope>
    <source>
        <strain evidence="10 11">DSM 6793</strain>
    </source>
</reference>
<keyword evidence="5 9" id="KW-0255">Endonuclease</keyword>
<dbReference type="Proteomes" id="UP000199514">
    <property type="component" value="Unassembled WGS sequence"/>
</dbReference>
<comment type="similarity">
    <text evidence="2 9">Belongs to the CRISPR-associated endoribonuclease Cas2 protein family.</text>
</comment>
<dbReference type="GO" id="GO:0043571">
    <property type="term" value="P:maintenance of CRISPR repeat elements"/>
    <property type="evidence" value="ECO:0007669"/>
    <property type="project" value="UniProtKB-UniRule"/>
</dbReference>
<evidence type="ECO:0000256" key="1">
    <source>
        <dbReference type="ARBA" id="ARBA00001946"/>
    </source>
</evidence>
<organism evidence="10 11">
    <name type="scientific">Flexibacter flexilis DSM 6793</name>
    <dbReference type="NCBI Taxonomy" id="927664"/>
    <lineage>
        <taxon>Bacteria</taxon>
        <taxon>Pseudomonadati</taxon>
        <taxon>Bacteroidota</taxon>
        <taxon>Cytophagia</taxon>
        <taxon>Cytophagales</taxon>
        <taxon>Flexibacteraceae</taxon>
        <taxon>Flexibacter</taxon>
    </lineage>
</organism>
<evidence type="ECO:0000256" key="9">
    <source>
        <dbReference type="HAMAP-Rule" id="MF_01471"/>
    </source>
</evidence>
<dbReference type="EC" id="3.1.-.-" evidence="9"/>
<dbReference type="Gene3D" id="3.30.70.240">
    <property type="match status" value="1"/>
</dbReference>
<evidence type="ECO:0000256" key="4">
    <source>
        <dbReference type="ARBA" id="ARBA00022723"/>
    </source>
</evidence>
<comment type="cofactor">
    <cofactor evidence="1 9">
        <name>Mg(2+)</name>
        <dbReference type="ChEBI" id="CHEBI:18420"/>
    </cofactor>
</comment>
<dbReference type="GO" id="GO:0016787">
    <property type="term" value="F:hydrolase activity"/>
    <property type="evidence" value="ECO:0007669"/>
    <property type="project" value="UniProtKB-KW"/>
</dbReference>
<evidence type="ECO:0000256" key="3">
    <source>
        <dbReference type="ARBA" id="ARBA00022722"/>
    </source>
</evidence>
<accession>A0A1I1LE20</accession>
<evidence type="ECO:0000313" key="11">
    <source>
        <dbReference type="Proteomes" id="UP000199514"/>
    </source>
</evidence>
<comment type="subunit">
    <text evidence="9">Homodimer, forms a heterotetramer with a Cas1 homodimer.</text>
</comment>
<evidence type="ECO:0000256" key="6">
    <source>
        <dbReference type="ARBA" id="ARBA00022801"/>
    </source>
</evidence>
<comment type="function">
    <text evidence="9">CRISPR (clustered regularly interspaced short palindromic repeat), is an adaptive immune system that provides protection against mobile genetic elements (viruses, transposable elements and conjugative plasmids). CRISPR clusters contain sequences complementary to antecedent mobile elements and target invading nucleic acids. CRISPR clusters are transcribed and processed into CRISPR RNA (crRNA). Functions as a ssRNA-specific endoribonuclease. Involved in the integration of spacer DNA into the CRISPR cassette.</text>
</comment>
<dbReference type="OrthoDB" id="9791737at2"/>
<dbReference type="InterPro" id="IPR021127">
    <property type="entry name" value="CRISPR_associated_Cas2"/>
</dbReference>
<proteinExistence type="inferred from homology"/>
<dbReference type="GO" id="GO:0051607">
    <property type="term" value="P:defense response to virus"/>
    <property type="evidence" value="ECO:0007669"/>
    <property type="project" value="UniProtKB-UniRule"/>
</dbReference>
<dbReference type="HAMAP" id="MF_01471">
    <property type="entry name" value="Cas2"/>
    <property type="match status" value="1"/>
</dbReference>
<dbReference type="GO" id="GO:0004521">
    <property type="term" value="F:RNA endonuclease activity"/>
    <property type="evidence" value="ECO:0007669"/>
    <property type="project" value="InterPro"/>
</dbReference>
<evidence type="ECO:0000256" key="2">
    <source>
        <dbReference type="ARBA" id="ARBA00009959"/>
    </source>
</evidence>
<protein>
    <recommendedName>
        <fullName evidence="9">CRISPR-associated endoribonuclease Cas2</fullName>
        <ecNumber evidence="9">3.1.-.-</ecNumber>
    </recommendedName>
</protein>
<dbReference type="AlphaFoldDB" id="A0A1I1LE20"/>
<dbReference type="EMBL" id="FOLE01000008">
    <property type="protein sequence ID" value="SFC70762.1"/>
    <property type="molecule type" value="Genomic_DNA"/>
</dbReference>
<feature type="binding site" evidence="9">
    <location>
        <position position="21"/>
    </location>
    <ligand>
        <name>Mg(2+)</name>
        <dbReference type="ChEBI" id="CHEBI:18420"/>
        <note>catalytic</note>
    </ligand>
</feature>